<evidence type="ECO:0000256" key="1">
    <source>
        <dbReference type="SAM" id="Phobius"/>
    </source>
</evidence>
<name>A0A8K0Y1V3_9RHOB</name>
<dbReference type="Proteomes" id="UP000648908">
    <property type="component" value="Unassembled WGS sequence"/>
</dbReference>
<comment type="caution">
    <text evidence="2">The sequence shown here is derived from an EMBL/GenBank/DDBJ whole genome shotgun (WGS) entry which is preliminary data.</text>
</comment>
<reference evidence="2" key="1">
    <citation type="submission" date="2021-01" db="EMBL/GenBank/DDBJ databases">
        <title>Tabrizicola alba sp. nov. a motile alkaliphilic bacterium isolated from a soda lake.</title>
        <authorList>
            <person name="Szuroczki S."/>
            <person name="Abbaszade G."/>
            <person name="Schumann P."/>
            <person name="Toth E."/>
        </authorList>
    </citation>
    <scope>NUCLEOTIDE SEQUENCE</scope>
    <source>
        <strain evidence="2">DMG-N-6</strain>
    </source>
</reference>
<dbReference type="RefSeq" id="WP_202689316.1">
    <property type="nucleotide sequence ID" value="NZ_JAESVN010000006.1"/>
</dbReference>
<proteinExistence type="predicted"/>
<sequence length="181" mass="20114">MSDFWSTANSWVVEHQAIVVAVGLPVLTAIASGVVAYFTNRANLQSQARSRELQRQIRIFDDKKVKIEQFRSAVRRYAAIQLQLSADLTFGLSSGHKDQITRESAKVALEQLISLRLEILLLINSSDPEAGKLDSALDLKVEALSKKENSAEFASIDDHFFQICQRVIARMEVDANNGLAP</sequence>
<keyword evidence="1" id="KW-0472">Membrane</keyword>
<dbReference type="AlphaFoldDB" id="A0A8K0Y1V3"/>
<feature type="transmembrane region" description="Helical" evidence="1">
    <location>
        <begin position="17"/>
        <end position="39"/>
    </location>
</feature>
<dbReference type="EMBL" id="JAESVN010000006">
    <property type="protein sequence ID" value="MBL4918317.1"/>
    <property type="molecule type" value="Genomic_DNA"/>
</dbReference>
<keyword evidence="3" id="KW-1185">Reference proteome</keyword>
<gene>
    <name evidence="2" type="ORF">JL811_13905</name>
</gene>
<evidence type="ECO:0000313" key="2">
    <source>
        <dbReference type="EMBL" id="MBL4918317.1"/>
    </source>
</evidence>
<keyword evidence="1" id="KW-1133">Transmembrane helix</keyword>
<organism evidence="2 3">
    <name type="scientific">Szabonella alba</name>
    <dbReference type="NCBI Taxonomy" id="2804194"/>
    <lineage>
        <taxon>Bacteria</taxon>
        <taxon>Pseudomonadati</taxon>
        <taxon>Pseudomonadota</taxon>
        <taxon>Alphaproteobacteria</taxon>
        <taxon>Rhodobacterales</taxon>
        <taxon>Paracoccaceae</taxon>
        <taxon>Szabonella</taxon>
    </lineage>
</organism>
<protein>
    <submittedName>
        <fullName evidence="2">Uncharacterized protein</fullName>
    </submittedName>
</protein>
<accession>A0A8K0Y1V3</accession>
<keyword evidence="1" id="KW-0812">Transmembrane</keyword>
<evidence type="ECO:0000313" key="3">
    <source>
        <dbReference type="Proteomes" id="UP000648908"/>
    </source>
</evidence>